<evidence type="ECO:0000313" key="3">
    <source>
        <dbReference type="Proteomes" id="UP001233360"/>
    </source>
</evidence>
<dbReference type="EC" id="4.1.1.120" evidence="2"/>
<name>A0ABU0V294_ACIBI</name>
<comment type="caution">
    <text evidence="2">The sequence shown here is derived from an EMBL/GenBank/DDBJ whole genome shotgun (WGS) entry which is preliminary data.</text>
</comment>
<proteinExistence type="predicted"/>
<dbReference type="InterPro" id="IPR036237">
    <property type="entry name" value="Xyl_isomerase-like_sf"/>
</dbReference>
<dbReference type="Proteomes" id="UP001233360">
    <property type="component" value="Unassembled WGS sequence"/>
</dbReference>
<protein>
    <submittedName>
        <fullName evidence="2">Sugar phosphate isomerase/epimerase</fullName>
        <ecNumber evidence="2">4.1.1.120</ecNumber>
    </submittedName>
</protein>
<dbReference type="RefSeq" id="WP_307005336.1">
    <property type="nucleotide sequence ID" value="NZ_JAUTBK010000002.1"/>
</dbReference>
<evidence type="ECO:0000259" key="1">
    <source>
        <dbReference type="Pfam" id="PF01261"/>
    </source>
</evidence>
<sequence>MKIAIDSYCFHRYFGEIYPDLEKSPLAKMNLLECVQLCTAFGIEGISIESFMLDSPNQQDIQQLKQLLTQHQLELVWAWGHPSGLYSGQKPDMLQDLYRHIEIAQALGAKVMRICAGGRKTRPQTDWQSHKDALVQLLQQAVLYAEQFDLVLALENHVDFYADEIVDLIQSIDSPYLGICLDTANNLRMLEDPWQAIEKMLPYAKATHIKDVTAYQGDPKNFAFWPSVPAGRGLIPLEKTLKWLAKHDYQGLLAVEIDYLHPDYLQNGTEHQAIQDSIDYLKLLRNIFTTTVRSSINEEDRHYWCRCHG</sequence>
<dbReference type="Gene3D" id="3.20.20.150">
    <property type="entry name" value="Divalent-metal-dependent TIM barrel enzymes"/>
    <property type="match status" value="1"/>
</dbReference>
<organism evidence="2 3">
    <name type="scientific">Acinetobacter baylyi</name>
    <dbReference type="NCBI Taxonomy" id="202950"/>
    <lineage>
        <taxon>Bacteria</taxon>
        <taxon>Pseudomonadati</taxon>
        <taxon>Pseudomonadota</taxon>
        <taxon>Gammaproteobacteria</taxon>
        <taxon>Moraxellales</taxon>
        <taxon>Moraxellaceae</taxon>
        <taxon>Acinetobacter</taxon>
    </lineage>
</organism>
<feature type="domain" description="Xylose isomerase-like TIM barrel" evidence="1">
    <location>
        <begin position="36"/>
        <end position="282"/>
    </location>
</feature>
<reference evidence="2 3" key="1">
    <citation type="submission" date="2023-07" db="EMBL/GenBank/DDBJ databases">
        <title>Functional and genomic diversity of the sorghum phyllosphere microbiome.</title>
        <authorList>
            <person name="Shade A."/>
        </authorList>
    </citation>
    <scope>NUCLEOTIDE SEQUENCE [LARGE SCALE GENOMIC DNA]</scope>
    <source>
        <strain evidence="2 3">SORGH_AS_0887</strain>
    </source>
</reference>
<dbReference type="SUPFAM" id="SSF51658">
    <property type="entry name" value="Xylose isomerase-like"/>
    <property type="match status" value="1"/>
</dbReference>
<dbReference type="PANTHER" id="PTHR12110:SF53">
    <property type="entry name" value="BLR5974 PROTEIN"/>
    <property type="match status" value="1"/>
</dbReference>
<keyword evidence="2" id="KW-0413">Isomerase</keyword>
<dbReference type="GO" id="GO:0016853">
    <property type="term" value="F:isomerase activity"/>
    <property type="evidence" value="ECO:0007669"/>
    <property type="project" value="UniProtKB-KW"/>
</dbReference>
<dbReference type="Pfam" id="PF01261">
    <property type="entry name" value="AP_endonuc_2"/>
    <property type="match status" value="1"/>
</dbReference>
<dbReference type="InterPro" id="IPR013022">
    <property type="entry name" value="Xyl_isomerase-like_TIM-brl"/>
</dbReference>
<dbReference type="EMBL" id="JAUTBK010000002">
    <property type="protein sequence ID" value="MDQ1210638.1"/>
    <property type="molecule type" value="Genomic_DNA"/>
</dbReference>
<dbReference type="GO" id="GO:0016829">
    <property type="term" value="F:lyase activity"/>
    <property type="evidence" value="ECO:0007669"/>
    <property type="project" value="UniProtKB-KW"/>
</dbReference>
<dbReference type="InterPro" id="IPR050312">
    <property type="entry name" value="IolE/XylAMocC-like"/>
</dbReference>
<gene>
    <name evidence="2" type="ORF">QE380_003561</name>
</gene>
<keyword evidence="2" id="KW-0456">Lyase</keyword>
<accession>A0ABU0V294</accession>
<keyword evidence="3" id="KW-1185">Reference proteome</keyword>
<dbReference type="PANTHER" id="PTHR12110">
    <property type="entry name" value="HYDROXYPYRUVATE ISOMERASE"/>
    <property type="match status" value="1"/>
</dbReference>
<evidence type="ECO:0000313" key="2">
    <source>
        <dbReference type="EMBL" id="MDQ1210638.1"/>
    </source>
</evidence>